<evidence type="ECO:0000313" key="3">
    <source>
        <dbReference type="Proteomes" id="UP000708208"/>
    </source>
</evidence>
<gene>
    <name evidence="2" type="ORF">AFUS01_LOCUS35105</name>
</gene>
<proteinExistence type="predicted"/>
<dbReference type="AlphaFoldDB" id="A0A8J2LMH1"/>
<evidence type="ECO:0000313" key="2">
    <source>
        <dbReference type="EMBL" id="CAG7824975.1"/>
    </source>
</evidence>
<feature type="chain" id="PRO_5035318708" description="Secreted protein" evidence="1">
    <location>
        <begin position="24"/>
        <end position="88"/>
    </location>
</feature>
<keyword evidence="1" id="KW-0732">Signal</keyword>
<keyword evidence="3" id="KW-1185">Reference proteome</keyword>
<organism evidence="2 3">
    <name type="scientific">Allacma fusca</name>
    <dbReference type="NCBI Taxonomy" id="39272"/>
    <lineage>
        <taxon>Eukaryota</taxon>
        <taxon>Metazoa</taxon>
        <taxon>Ecdysozoa</taxon>
        <taxon>Arthropoda</taxon>
        <taxon>Hexapoda</taxon>
        <taxon>Collembola</taxon>
        <taxon>Symphypleona</taxon>
        <taxon>Sminthuridae</taxon>
        <taxon>Allacma</taxon>
    </lineage>
</organism>
<name>A0A8J2LMH1_9HEXA</name>
<evidence type="ECO:0000256" key="1">
    <source>
        <dbReference type="SAM" id="SignalP"/>
    </source>
</evidence>
<comment type="caution">
    <text evidence="2">The sequence shown here is derived from an EMBL/GenBank/DDBJ whole genome shotgun (WGS) entry which is preliminary data.</text>
</comment>
<evidence type="ECO:0008006" key="4">
    <source>
        <dbReference type="Google" id="ProtNLM"/>
    </source>
</evidence>
<dbReference type="EMBL" id="CAJVCH010534552">
    <property type="protein sequence ID" value="CAG7824975.1"/>
    <property type="molecule type" value="Genomic_DNA"/>
</dbReference>
<dbReference type="Proteomes" id="UP000708208">
    <property type="component" value="Unassembled WGS sequence"/>
</dbReference>
<feature type="signal peptide" evidence="1">
    <location>
        <begin position="1"/>
        <end position="23"/>
    </location>
</feature>
<protein>
    <recommendedName>
        <fullName evidence="4">Secreted protein</fullName>
    </recommendedName>
</protein>
<accession>A0A8J2LMH1</accession>
<sequence>MWYVGKMGMVFASLLVKVNIVTSVSSSNQVIIALDEQSVHTQVKSPLSKSGIVGSCGRISGSVRNSWRIFDLLGIDGEGERGVRHCQH</sequence>
<reference evidence="2" key="1">
    <citation type="submission" date="2021-06" db="EMBL/GenBank/DDBJ databases">
        <authorList>
            <person name="Hodson N. C."/>
            <person name="Mongue J. A."/>
            <person name="Jaron S. K."/>
        </authorList>
    </citation>
    <scope>NUCLEOTIDE SEQUENCE</scope>
</reference>